<keyword evidence="2" id="KW-0732">Signal</keyword>
<evidence type="ECO:0000256" key="1">
    <source>
        <dbReference type="SAM" id="MobiDB-lite"/>
    </source>
</evidence>
<protein>
    <submittedName>
        <fullName evidence="3">Uncharacterized protein</fullName>
    </submittedName>
</protein>
<evidence type="ECO:0000313" key="4">
    <source>
        <dbReference type="Proteomes" id="UP001430848"/>
    </source>
</evidence>
<organism evidence="3 4">
    <name type="scientific">Diaporthe eres</name>
    <name type="common">Phomopsis oblonga</name>
    <dbReference type="NCBI Taxonomy" id="83184"/>
    <lineage>
        <taxon>Eukaryota</taxon>
        <taxon>Fungi</taxon>
        <taxon>Dikarya</taxon>
        <taxon>Ascomycota</taxon>
        <taxon>Pezizomycotina</taxon>
        <taxon>Sordariomycetes</taxon>
        <taxon>Sordariomycetidae</taxon>
        <taxon>Diaporthales</taxon>
        <taxon>Diaporthaceae</taxon>
        <taxon>Diaporthe</taxon>
        <taxon>Diaporthe eres species complex</taxon>
    </lineage>
</organism>
<evidence type="ECO:0000313" key="3">
    <source>
        <dbReference type="EMBL" id="KAK7730941.1"/>
    </source>
</evidence>
<sequence length="191" mass="19025">MKTFVTLVAFLAPAAVLAQTATTTATSSSSTCEADYIVEDCLTSTQARQADCGSQDYTCQCAAYQAIATKEEKKEEKNPEPPANLITSCYNNCPNDPRASSAQGQVTQFCALASQYASTNTASATGSAARTSSTGSATATATDDSESSSTGTATSSSSSSSSSSSANSAADLAISAGGLLAAVAGVMGALL</sequence>
<keyword evidence="4" id="KW-1185">Reference proteome</keyword>
<accession>A0ABR1PAS8</accession>
<dbReference type="Proteomes" id="UP001430848">
    <property type="component" value="Unassembled WGS sequence"/>
</dbReference>
<comment type="caution">
    <text evidence="3">The sequence shown here is derived from an EMBL/GenBank/DDBJ whole genome shotgun (WGS) entry which is preliminary data.</text>
</comment>
<reference evidence="3 4" key="1">
    <citation type="submission" date="2024-02" db="EMBL/GenBank/DDBJ databases">
        <title>De novo assembly and annotation of 12 fungi associated with fruit tree decline syndrome in Ontario, Canada.</title>
        <authorList>
            <person name="Sulman M."/>
            <person name="Ellouze W."/>
            <person name="Ilyukhin E."/>
        </authorList>
    </citation>
    <scope>NUCLEOTIDE SEQUENCE [LARGE SCALE GENOMIC DNA]</scope>
    <source>
        <strain evidence="3 4">M169</strain>
    </source>
</reference>
<feature type="signal peptide" evidence="2">
    <location>
        <begin position="1"/>
        <end position="18"/>
    </location>
</feature>
<name>A0ABR1PAS8_DIAER</name>
<feature type="region of interest" description="Disordered" evidence="1">
    <location>
        <begin position="123"/>
        <end position="166"/>
    </location>
</feature>
<feature type="chain" id="PRO_5045790472" evidence="2">
    <location>
        <begin position="19"/>
        <end position="191"/>
    </location>
</feature>
<evidence type="ECO:0000256" key="2">
    <source>
        <dbReference type="SAM" id="SignalP"/>
    </source>
</evidence>
<dbReference type="EMBL" id="JAKNSF020000024">
    <property type="protein sequence ID" value="KAK7730941.1"/>
    <property type="molecule type" value="Genomic_DNA"/>
</dbReference>
<proteinExistence type="predicted"/>
<gene>
    <name evidence="3" type="ORF">SLS63_005611</name>
</gene>